<dbReference type="Pfam" id="PF01381">
    <property type="entry name" value="HTH_3"/>
    <property type="match status" value="1"/>
</dbReference>
<organism evidence="3 4">
    <name type="scientific">Puniceibacterium antarcticum</name>
    <dbReference type="NCBI Taxonomy" id="1206336"/>
    <lineage>
        <taxon>Bacteria</taxon>
        <taxon>Pseudomonadati</taxon>
        <taxon>Pseudomonadota</taxon>
        <taxon>Alphaproteobacteria</taxon>
        <taxon>Rhodobacterales</taxon>
        <taxon>Paracoccaceae</taxon>
        <taxon>Puniceibacterium</taxon>
    </lineage>
</organism>
<name>A0A2G8RF44_9RHOB</name>
<protein>
    <recommendedName>
        <fullName evidence="2">HTH cro/C1-type domain-containing protein</fullName>
    </recommendedName>
</protein>
<sequence length="128" mass="14195">MSGLTGLMLEDPEWLALLKAQVAQGRTITQVAEEIGMSRPSLSMLISGTYPARLDKVQVKYAGIILSKYKDQVFCPHLHTGLPRIICARHAASERPGSAERMRHWRACQSCSQNPKPQVPETPKGKDQ</sequence>
<feature type="region of interest" description="Disordered" evidence="1">
    <location>
        <begin position="108"/>
        <end position="128"/>
    </location>
</feature>
<dbReference type="InterPro" id="IPR001387">
    <property type="entry name" value="Cro/C1-type_HTH"/>
</dbReference>
<dbReference type="GO" id="GO:0003677">
    <property type="term" value="F:DNA binding"/>
    <property type="evidence" value="ECO:0007669"/>
    <property type="project" value="InterPro"/>
</dbReference>
<dbReference type="CDD" id="cd00093">
    <property type="entry name" value="HTH_XRE"/>
    <property type="match status" value="1"/>
</dbReference>
<accession>A0A2G8RF44</accession>
<dbReference type="Proteomes" id="UP000231259">
    <property type="component" value="Unassembled WGS sequence"/>
</dbReference>
<dbReference type="AlphaFoldDB" id="A0A2G8RF44"/>
<proteinExistence type="predicted"/>
<reference evidence="3 4" key="1">
    <citation type="submission" date="2013-09" db="EMBL/GenBank/DDBJ databases">
        <title>Genome sequencing of Phaeobacter antarcticus sp. nov. SM1211.</title>
        <authorList>
            <person name="Zhang X.-Y."/>
            <person name="Liu C."/>
            <person name="Chen X.-L."/>
            <person name="Xie B.-B."/>
            <person name="Qin Q.-L."/>
            <person name="Rong J.-C."/>
            <person name="Zhang Y.-Z."/>
        </authorList>
    </citation>
    <scope>NUCLEOTIDE SEQUENCE [LARGE SCALE GENOMIC DNA]</scope>
    <source>
        <strain evidence="3 4">SM1211</strain>
    </source>
</reference>
<evidence type="ECO:0000259" key="2">
    <source>
        <dbReference type="Pfam" id="PF01381"/>
    </source>
</evidence>
<evidence type="ECO:0000313" key="3">
    <source>
        <dbReference type="EMBL" id="PIL20216.1"/>
    </source>
</evidence>
<dbReference type="EMBL" id="AWWI01000066">
    <property type="protein sequence ID" value="PIL20216.1"/>
    <property type="molecule type" value="Genomic_DNA"/>
</dbReference>
<comment type="caution">
    <text evidence="3">The sequence shown here is derived from an EMBL/GenBank/DDBJ whole genome shotgun (WGS) entry which is preliminary data.</text>
</comment>
<dbReference type="InterPro" id="IPR010982">
    <property type="entry name" value="Lambda_DNA-bd_dom_sf"/>
</dbReference>
<dbReference type="OrthoDB" id="8291442at2"/>
<evidence type="ECO:0000256" key="1">
    <source>
        <dbReference type="SAM" id="MobiDB-lite"/>
    </source>
</evidence>
<dbReference type="Gene3D" id="1.10.260.40">
    <property type="entry name" value="lambda repressor-like DNA-binding domains"/>
    <property type="match status" value="1"/>
</dbReference>
<gene>
    <name evidence="3" type="ORF">P775_11165</name>
</gene>
<keyword evidence="4" id="KW-1185">Reference proteome</keyword>
<dbReference type="RefSeq" id="WP_099910988.1">
    <property type="nucleotide sequence ID" value="NZ_AWWI01000066.1"/>
</dbReference>
<feature type="domain" description="HTH cro/C1-type" evidence="2">
    <location>
        <begin position="23"/>
        <end position="57"/>
    </location>
</feature>
<evidence type="ECO:0000313" key="4">
    <source>
        <dbReference type="Proteomes" id="UP000231259"/>
    </source>
</evidence>